<dbReference type="GO" id="GO:0009401">
    <property type="term" value="P:phosphoenolpyruvate-dependent sugar phosphotransferase system"/>
    <property type="evidence" value="ECO:0007669"/>
    <property type="project" value="UniProtKB-KW"/>
</dbReference>
<dbReference type="GO" id="GO:0016773">
    <property type="term" value="F:phosphotransferase activity, alcohol group as acceptor"/>
    <property type="evidence" value="ECO:0007669"/>
    <property type="project" value="InterPro"/>
</dbReference>
<evidence type="ECO:0000256" key="3">
    <source>
        <dbReference type="ARBA" id="ARBA00022490"/>
    </source>
</evidence>
<dbReference type="SUPFAM" id="SSF53062">
    <property type="entry name" value="PTS system fructose IIA component-like"/>
    <property type="match status" value="1"/>
</dbReference>
<keyword evidence="5 10" id="KW-0762">Sugar transport</keyword>
<evidence type="ECO:0000256" key="8">
    <source>
        <dbReference type="ARBA" id="ARBA00022777"/>
    </source>
</evidence>
<name>A0A916VII2_9LACO</name>
<dbReference type="PANTHER" id="PTHR33799:SF1">
    <property type="entry name" value="PTS SYSTEM MANNOSE-SPECIFIC EIIAB COMPONENT-RELATED"/>
    <property type="match status" value="1"/>
</dbReference>
<keyword evidence="8" id="KW-0418">Kinase</keyword>
<dbReference type="Gene3D" id="3.40.50.510">
    <property type="entry name" value="Phosphotransferase system, mannose-type IIA component"/>
    <property type="match status" value="1"/>
</dbReference>
<evidence type="ECO:0000256" key="5">
    <source>
        <dbReference type="ARBA" id="ARBA00022597"/>
    </source>
</evidence>
<comment type="subcellular location">
    <subcellularLocation>
        <location evidence="1">Cytoplasm</location>
    </subcellularLocation>
</comment>
<dbReference type="NCBIfam" id="TIGR00824">
    <property type="entry name" value="EIIA-man"/>
    <property type="match status" value="1"/>
</dbReference>
<feature type="domain" description="PTS EIIA type-4" evidence="9">
    <location>
        <begin position="1"/>
        <end position="121"/>
    </location>
</feature>
<keyword evidence="6" id="KW-0808">Transferase</keyword>
<dbReference type="AlphaFoldDB" id="A0A916VII2"/>
<dbReference type="GO" id="GO:0016301">
    <property type="term" value="F:kinase activity"/>
    <property type="evidence" value="ECO:0007669"/>
    <property type="project" value="UniProtKB-KW"/>
</dbReference>
<protein>
    <submittedName>
        <fullName evidence="10">PTS sugar transporter subunit IIA</fullName>
    </submittedName>
</protein>
<evidence type="ECO:0000256" key="2">
    <source>
        <dbReference type="ARBA" id="ARBA00022448"/>
    </source>
</evidence>
<sequence length="137" mass="15014">MKVILIGHGKTGVAFKGAVEMIYGKVDDFLPLTFMPGEGIKDVETKIQNVINDSNEETLVITDLFSGTPYNAASTLALQQKVTDVVAGMSLPMLLEVALNKDKMKVADLVKMLAQDSNSYVRVLSSEVEKEEKEDDF</sequence>
<keyword evidence="11" id="KW-1185">Reference proteome</keyword>
<evidence type="ECO:0000259" key="9">
    <source>
        <dbReference type="PROSITE" id="PS51096"/>
    </source>
</evidence>
<dbReference type="InterPro" id="IPR033887">
    <property type="entry name" value="PTS_IIA_man"/>
</dbReference>
<evidence type="ECO:0000313" key="11">
    <source>
        <dbReference type="Proteomes" id="UP000677218"/>
    </source>
</evidence>
<dbReference type="InterPro" id="IPR013789">
    <property type="entry name" value="PTS_EIIA_man"/>
</dbReference>
<dbReference type="InterPro" id="IPR051471">
    <property type="entry name" value="Bacterial_PTS_sugar_comp"/>
</dbReference>
<organism evidence="10 11">
    <name type="scientific">Lactobacillus corticis</name>
    <dbReference type="NCBI Taxonomy" id="2201249"/>
    <lineage>
        <taxon>Bacteria</taxon>
        <taxon>Bacillati</taxon>
        <taxon>Bacillota</taxon>
        <taxon>Bacilli</taxon>
        <taxon>Lactobacillales</taxon>
        <taxon>Lactobacillaceae</taxon>
        <taxon>Lactobacillus</taxon>
    </lineage>
</organism>
<reference evidence="10" key="1">
    <citation type="submission" date="2020-08" db="EMBL/GenBank/DDBJ databases">
        <title>Taxonomic study for Lactobacillus species isolated from hardwood bark.</title>
        <authorList>
            <person name="Tohno M."/>
            <person name="Tanizawa Y."/>
        </authorList>
    </citation>
    <scope>NUCLEOTIDE SEQUENCE</scope>
    <source>
        <strain evidence="10">B40</strain>
    </source>
</reference>
<dbReference type="CDD" id="cd00006">
    <property type="entry name" value="PTS_IIA_man"/>
    <property type="match status" value="1"/>
</dbReference>
<dbReference type="InterPro" id="IPR036662">
    <property type="entry name" value="PTS_EIIA_man-typ_sf"/>
</dbReference>
<proteinExistence type="predicted"/>
<accession>A0A916VII2</accession>
<keyword evidence="2" id="KW-0813">Transport</keyword>
<dbReference type="Proteomes" id="UP000677218">
    <property type="component" value="Unassembled WGS sequence"/>
</dbReference>
<dbReference type="RefSeq" id="WP_212781112.1">
    <property type="nucleotide sequence ID" value="NZ_BMAY01000010.1"/>
</dbReference>
<dbReference type="PROSITE" id="PS51096">
    <property type="entry name" value="PTS_EIIA_TYPE_4"/>
    <property type="match status" value="1"/>
</dbReference>
<comment type="caution">
    <text evidence="10">The sequence shown here is derived from an EMBL/GenBank/DDBJ whole genome shotgun (WGS) entry which is preliminary data.</text>
</comment>
<keyword evidence="3" id="KW-0963">Cytoplasm</keyword>
<dbReference type="PANTHER" id="PTHR33799">
    <property type="entry name" value="PTS PERMEASE-RELATED-RELATED"/>
    <property type="match status" value="1"/>
</dbReference>
<dbReference type="GO" id="GO:0016020">
    <property type="term" value="C:membrane"/>
    <property type="evidence" value="ECO:0007669"/>
    <property type="project" value="InterPro"/>
</dbReference>
<evidence type="ECO:0000256" key="7">
    <source>
        <dbReference type="ARBA" id="ARBA00022683"/>
    </source>
</evidence>
<dbReference type="InterPro" id="IPR004701">
    <property type="entry name" value="PTS_EIIA_man-typ"/>
</dbReference>
<gene>
    <name evidence="10" type="primary">manX_2</name>
    <name evidence="10" type="ORF">LCB40_13000</name>
</gene>
<dbReference type="GO" id="GO:0005737">
    <property type="term" value="C:cytoplasm"/>
    <property type="evidence" value="ECO:0007669"/>
    <property type="project" value="UniProtKB-SubCell"/>
</dbReference>
<evidence type="ECO:0000256" key="1">
    <source>
        <dbReference type="ARBA" id="ARBA00004496"/>
    </source>
</evidence>
<keyword evidence="7" id="KW-0598">Phosphotransferase system</keyword>
<evidence type="ECO:0000313" key="10">
    <source>
        <dbReference type="EMBL" id="GFZ27420.1"/>
    </source>
</evidence>
<dbReference type="Pfam" id="PF03610">
    <property type="entry name" value="EIIA-man"/>
    <property type="match status" value="1"/>
</dbReference>
<evidence type="ECO:0000256" key="4">
    <source>
        <dbReference type="ARBA" id="ARBA00022553"/>
    </source>
</evidence>
<keyword evidence="4" id="KW-0597">Phosphoprotein</keyword>
<evidence type="ECO:0000256" key="6">
    <source>
        <dbReference type="ARBA" id="ARBA00022679"/>
    </source>
</evidence>
<dbReference type="EMBL" id="BMAY01000010">
    <property type="protein sequence ID" value="GFZ27420.1"/>
    <property type="molecule type" value="Genomic_DNA"/>
</dbReference>